<dbReference type="GO" id="GO:0004792">
    <property type="term" value="F:thiosulfate-cyanide sulfurtransferase activity"/>
    <property type="evidence" value="ECO:0007669"/>
    <property type="project" value="InterPro"/>
</dbReference>
<dbReference type="AlphaFoldDB" id="A0A0K3A335"/>
<keyword evidence="2" id="KW-1003">Cell membrane</keyword>
<dbReference type="Gene3D" id="3.40.250.10">
    <property type="entry name" value="Rhodanese-like domain"/>
    <property type="match status" value="1"/>
</dbReference>
<protein>
    <recommendedName>
        <fullName evidence="7">Rhodanese domain-containing protein</fullName>
    </recommendedName>
</protein>
<dbReference type="InterPro" id="IPR001763">
    <property type="entry name" value="Rhodanese-like_dom"/>
</dbReference>
<evidence type="ECO:0000256" key="6">
    <source>
        <dbReference type="SAM" id="Phobius"/>
    </source>
</evidence>
<evidence type="ECO:0000256" key="1">
    <source>
        <dbReference type="ARBA" id="ARBA00004651"/>
    </source>
</evidence>
<evidence type="ECO:0000256" key="4">
    <source>
        <dbReference type="ARBA" id="ARBA00022989"/>
    </source>
</evidence>
<accession>A0A0K3A335</accession>
<feature type="transmembrane region" description="Helical" evidence="6">
    <location>
        <begin position="174"/>
        <end position="193"/>
    </location>
</feature>
<dbReference type="PROSITE" id="PS50206">
    <property type="entry name" value="RHODANESE_3"/>
    <property type="match status" value="1"/>
</dbReference>
<dbReference type="PANTHER" id="PTHR42709:SF6">
    <property type="entry name" value="UNDECAPRENYL PHOSPHATE TRANSPORTER A"/>
    <property type="match status" value="1"/>
</dbReference>
<dbReference type="PANTHER" id="PTHR42709">
    <property type="entry name" value="ALKALINE PHOSPHATASE LIKE PROTEIN"/>
    <property type="match status" value="1"/>
</dbReference>
<name>A0A0K3A335_9XANT</name>
<dbReference type="InterPro" id="IPR036873">
    <property type="entry name" value="Rhodanese-like_dom_sf"/>
</dbReference>
<keyword evidence="9" id="KW-1185">Reference proteome</keyword>
<proteinExistence type="predicted"/>
<dbReference type="InterPro" id="IPR023695">
    <property type="entry name" value="Thiosulf_sulfurTrfase"/>
</dbReference>
<reference evidence="9" key="1">
    <citation type="submission" date="2015-07" db="EMBL/GenBank/DDBJ databases">
        <authorList>
            <person name="Wibberg D."/>
        </authorList>
    </citation>
    <scope>NUCLEOTIDE SEQUENCE [LARGE SCALE GENOMIC DNA]</scope>
</reference>
<dbReference type="Pfam" id="PF09335">
    <property type="entry name" value="VTT_dom"/>
    <property type="match status" value="1"/>
</dbReference>
<dbReference type="Pfam" id="PF00581">
    <property type="entry name" value="Rhodanese"/>
    <property type="match status" value="1"/>
</dbReference>
<feature type="transmembrane region" description="Helical" evidence="6">
    <location>
        <begin position="142"/>
        <end position="162"/>
    </location>
</feature>
<evidence type="ECO:0000313" key="9">
    <source>
        <dbReference type="Proteomes" id="UP000046187"/>
    </source>
</evidence>
<keyword evidence="5 6" id="KW-0472">Membrane</keyword>
<evidence type="ECO:0000259" key="7">
    <source>
        <dbReference type="PROSITE" id="PS50206"/>
    </source>
</evidence>
<dbReference type="CDD" id="cd01444">
    <property type="entry name" value="GlpE_ST"/>
    <property type="match status" value="1"/>
</dbReference>
<dbReference type="EMBL" id="CXOI01000072">
    <property type="protein sequence ID" value="CTP92318.1"/>
    <property type="molecule type" value="Genomic_DNA"/>
</dbReference>
<dbReference type="InterPro" id="IPR032816">
    <property type="entry name" value="VTT_dom"/>
</dbReference>
<feature type="transmembrane region" description="Helical" evidence="6">
    <location>
        <begin position="12"/>
        <end position="43"/>
    </location>
</feature>
<evidence type="ECO:0000256" key="5">
    <source>
        <dbReference type="ARBA" id="ARBA00023136"/>
    </source>
</evidence>
<comment type="subcellular location">
    <subcellularLocation>
        <location evidence="1">Cell membrane</location>
        <topology evidence="1">Multi-pass membrane protein</topology>
    </subcellularLocation>
</comment>
<feature type="domain" description="Rhodanese" evidence="7">
    <location>
        <begin position="221"/>
        <end position="313"/>
    </location>
</feature>
<keyword evidence="4 6" id="KW-1133">Transmembrane helix</keyword>
<gene>
    <name evidence="8" type="ORF">XTALMG727_3733</name>
</gene>
<evidence type="ECO:0000256" key="3">
    <source>
        <dbReference type="ARBA" id="ARBA00022692"/>
    </source>
</evidence>
<dbReference type="GO" id="GO:0005886">
    <property type="term" value="C:plasma membrane"/>
    <property type="evidence" value="ECO:0007669"/>
    <property type="project" value="UniProtKB-SubCell"/>
</dbReference>
<dbReference type="GO" id="GO:0005737">
    <property type="term" value="C:cytoplasm"/>
    <property type="evidence" value="ECO:0007669"/>
    <property type="project" value="InterPro"/>
</dbReference>
<dbReference type="Proteomes" id="UP000046187">
    <property type="component" value="Unassembled WGS sequence"/>
</dbReference>
<feature type="transmembrane region" description="Helical" evidence="6">
    <location>
        <begin position="49"/>
        <end position="72"/>
    </location>
</feature>
<dbReference type="InterPro" id="IPR051311">
    <property type="entry name" value="DedA_domain"/>
</dbReference>
<evidence type="ECO:0000313" key="8">
    <source>
        <dbReference type="EMBL" id="CTP92318.1"/>
    </source>
</evidence>
<sequence>MAMQELIARYGLGLVFVNVLALSLGLPVPALPTLILVGATYALLHGSAVWSGLLAALSVSIVASLIGDLVWFGAGRRYGNRTLQSLCRLSLSRDTCMKQTERFYTRWGVRVLAVAKFVPGLSMVSVPMAGAMRVRPGQFLRYDALGAALWAGCGLLLGLAFADQVQDVLDWLSLLGTRAVLLLAGLLVLYIGYRAWRRHALLKSMETLRIDVDELYALMQGEAVPVLLDIRAPGYRAIEPFAIPGALEVDDRRIDAIVAALPRDRKIVIYCACPNEVSAAVLATRLRQRHYEDVVPLRGGLHAWRAAGYAVIGLDGGAAAPAPDIGGKVAA</sequence>
<evidence type="ECO:0000256" key="2">
    <source>
        <dbReference type="ARBA" id="ARBA00022475"/>
    </source>
</evidence>
<organism evidence="8 9">
    <name type="scientific">Xanthomonas graminis pv. arrhenatheri LMG 727</name>
    <dbReference type="NCBI Taxonomy" id="1195923"/>
    <lineage>
        <taxon>Bacteria</taxon>
        <taxon>Pseudomonadati</taxon>
        <taxon>Pseudomonadota</taxon>
        <taxon>Gammaproteobacteria</taxon>
        <taxon>Lysobacterales</taxon>
        <taxon>Lysobacteraceae</taxon>
        <taxon>Xanthomonas</taxon>
        <taxon>Xanthomonas translucens group</taxon>
        <taxon>Xanthomonas graminis</taxon>
    </lineage>
</organism>
<keyword evidence="3 6" id="KW-0812">Transmembrane</keyword>
<dbReference type="SUPFAM" id="SSF52821">
    <property type="entry name" value="Rhodanese/Cell cycle control phosphatase"/>
    <property type="match status" value="1"/>
</dbReference>